<proteinExistence type="predicted"/>
<sequence length="75" mass="8545">MNGLSRLPVQSLTCPTSNPEPSHSRTPGAGSGERSNTYRRKSNSVHWARNKRVKRKKQPNMKKLVKALHPRKITR</sequence>
<gene>
    <name evidence="2" type="ORF">chiPu_0015574</name>
</gene>
<evidence type="ECO:0000313" key="3">
    <source>
        <dbReference type="Proteomes" id="UP000287033"/>
    </source>
</evidence>
<keyword evidence="3" id="KW-1185">Reference proteome</keyword>
<accession>A0A401T386</accession>
<evidence type="ECO:0000313" key="2">
    <source>
        <dbReference type="EMBL" id="GCC37074.1"/>
    </source>
</evidence>
<evidence type="ECO:0000256" key="1">
    <source>
        <dbReference type="SAM" id="MobiDB-lite"/>
    </source>
</evidence>
<organism evidence="2 3">
    <name type="scientific">Chiloscyllium punctatum</name>
    <name type="common">Brownbanded bambooshark</name>
    <name type="synonym">Hemiscyllium punctatum</name>
    <dbReference type="NCBI Taxonomy" id="137246"/>
    <lineage>
        <taxon>Eukaryota</taxon>
        <taxon>Metazoa</taxon>
        <taxon>Chordata</taxon>
        <taxon>Craniata</taxon>
        <taxon>Vertebrata</taxon>
        <taxon>Chondrichthyes</taxon>
        <taxon>Elasmobranchii</taxon>
        <taxon>Galeomorphii</taxon>
        <taxon>Galeoidea</taxon>
        <taxon>Orectolobiformes</taxon>
        <taxon>Hemiscylliidae</taxon>
        <taxon>Chiloscyllium</taxon>
    </lineage>
</organism>
<dbReference type="EMBL" id="BEZZ01000936">
    <property type="protein sequence ID" value="GCC37074.1"/>
    <property type="molecule type" value="Genomic_DNA"/>
</dbReference>
<name>A0A401T386_CHIPU</name>
<dbReference type="Proteomes" id="UP000287033">
    <property type="component" value="Unassembled WGS sequence"/>
</dbReference>
<feature type="region of interest" description="Disordered" evidence="1">
    <location>
        <begin position="1"/>
        <end position="75"/>
    </location>
</feature>
<reference evidence="2 3" key="1">
    <citation type="journal article" date="2018" name="Nat. Ecol. Evol.">
        <title>Shark genomes provide insights into elasmobranch evolution and the origin of vertebrates.</title>
        <authorList>
            <person name="Hara Y"/>
            <person name="Yamaguchi K"/>
            <person name="Onimaru K"/>
            <person name="Kadota M"/>
            <person name="Koyanagi M"/>
            <person name="Keeley SD"/>
            <person name="Tatsumi K"/>
            <person name="Tanaka K"/>
            <person name="Motone F"/>
            <person name="Kageyama Y"/>
            <person name="Nozu R"/>
            <person name="Adachi N"/>
            <person name="Nishimura O"/>
            <person name="Nakagawa R"/>
            <person name="Tanegashima C"/>
            <person name="Kiyatake I"/>
            <person name="Matsumoto R"/>
            <person name="Murakumo K"/>
            <person name="Nishida K"/>
            <person name="Terakita A"/>
            <person name="Kuratani S"/>
            <person name="Sato K"/>
            <person name="Hyodo S Kuraku.S."/>
        </authorList>
    </citation>
    <scope>NUCLEOTIDE SEQUENCE [LARGE SCALE GENOMIC DNA]</scope>
</reference>
<comment type="caution">
    <text evidence="2">The sequence shown here is derived from an EMBL/GenBank/DDBJ whole genome shotgun (WGS) entry which is preliminary data.</text>
</comment>
<protein>
    <submittedName>
        <fullName evidence="2">Uncharacterized protein</fullName>
    </submittedName>
</protein>
<dbReference type="AlphaFoldDB" id="A0A401T386"/>
<feature type="compositionally biased region" description="Polar residues" evidence="1">
    <location>
        <begin position="8"/>
        <end position="25"/>
    </location>
</feature>
<feature type="compositionally biased region" description="Basic residues" evidence="1">
    <location>
        <begin position="37"/>
        <end position="75"/>
    </location>
</feature>